<dbReference type="EC" id="4.3.2.1" evidence="6"/>
<evidence type="ECO:0000256" key="4">
    <source>
        <dbReference type="PROSITE-ProRule" id="PRU00409"/>
    </source>
</evidence>
<dbReference type="Gene3D" id="3.40.50.20">
    <property type="match status" value="1"/>
</dbReference>
<proteinExistence type="predicted"/>
<dbReference type="Proteomes" id="UP000622552">
    <property type="component" value="Unassembled WGS sequence"/>
</dbReference>
<dbReference type="InterPro" id="IPR040570">
    <property type="entry name" value="LAL_C2"/>
</dbReference>
<name>A0A8J7G9S6_9ACTN</name>
<dbReference type="InterPro" id="IPR011761">
    <property type="entry name" value="ATP-grasp"/>
</dbReference>
<evidence type="ECO:0000313" key="6">
    <source>
        <dbReference type="EMBL" id="MBG6136398.1"/>
    </source>
</evidence>
<dbReference type="GO" id="GO:0004056">
    <property type="term" value="F:argininosuccinate lyase activity"/>
    <property type="evidence" value="ECO:0007669"/>
    <property type="project" value="UniProtKB-EC"/>
</dbReference>
<keyword evidence="3 4" id="KW-0067">ATP-binding</keyword>
<dbReference type="PANTHER" id="PTHR43585">
    <property type="entry name" value="FUMIPYRROLE BIOSYNTHESIS PROTEIN C"/>
    <property type="match status" value="1"/>
</dbReference>
<evidence type="ECO:0000256" key="2">
    <source>
        <dbReference type="ARBA" id="ARBA00022741"/>
    </source>
</evidence>
<keyword evidence="2 4" id="KW-0547">Nucleotide-binding</keyword>
<dbReference type="Pfam" id="PF18130">
    <property type="entry name" value="ATPgrasp_N"/>
    <property type="match status" value="1"/>
</dbReference>
<dbReference type="SUPFAM" id="SSF56059">
    <property type="entry name" value="Glutathione synthetase ATP-binding domain-like"/>
    <property type="match status" value="1"/>
</dbReference>
<dbReference type="InterPro" id="IPR052032">
    <property type="entry name" value="ATP-dep_AA_Ligase"/>
</dbReference>
<dbReference type="Pfam" id="PF13535">
    <property type="entry name" value="ATP-grasp_4"/>
    <property type="match status" value="1"/>
</dbReference>
<dbReference type="PROSITE" id="PS50975">
    <property type="entry name" value="ATP_GRASP"/>
    <property type="match status" value="1"/>
</dbReference>
<organism evidence="6 7">
    <name type="scientific">Longispora fulva</name>
    <dbReference type="NCBI Taxonomy" id="619741"/>
    <lineage>
        <taxon>Bacteria</taxon>
        <taxon>Bacillati</taxon>
        <taxon>Actinomycetota</taxon>
        <taxon>Actinomycetes</taxon>
        <taxon>Micromonosporales</taxon>
        <taxon>Micromonosporaceae</taxon>
        <taxon>Longispora</taxon>
    </lineage>
</organism>
<evidence type="ECO:0000313" key="7">
    <source>
        <dbReference type="Proteomes" id="UP000622552"/>
    </source>
</evidence>
<dbReference type="SMART" id="SM01209">
    <property type="entry name" value="GARS_A"/>
    <property type="match status" value="1"/>
</dbReference>
<protein>
    <submittedName>
        <fullName evidence="6">Argininosuccinate lyase</fullName>
        <ecNumber evidence="6">4.3.2.1</ecNumber>
    </submittedName>
</protein>
<gene>
    <name evidence="6" type="ORF">IW245_002592</name>
</gene>
<reference evidence="6" key="1">
    <citation type="submission" date="2020-11" db="EMBL/GenBank/DDBJ databases">
        <title>Sequencing the genomes of 1000 actinobacteria strains.</title>
        <authorList>
            <person name="Klenk H.-P."/>
        </authorList>
    </citation>
    <scope>NUCLEOTIDE SEQUENCE</scope>
    <source>
        <strain evidence="6">DSM 45356</strain>
    </source>
</reference>
<dbReference type="GO" id="GO:0046872">
    <property type="term" value="F:metal ion binding"/>
    <property type="evidence" value="ECO:0007669"/>
    <property type="project" value="InterPro"/>
</dbReference>
<dbReference type="AlphaFoldDB" id="A0A8J7G9S6"/>
<evidence type="ECO:0000256" key="3">
    <source>
        <dbReference type="ARBA" id="ARBA00022840"/>
    </source>
</evidence>
<dbReference type="InterPro" id="IPR041472">
    <property type="entry name" value="BL00235/CARNS1_N"/>
</dbReference>
<dbReference type="Gene3D" id="3.30.470.20">
    <property type="entry name" value="ATP-grasp fold, B domain"/>
    <property type="match status" value="1"/>
</dbReference>
<feature type="domain" description="ATP-grasp" evidence="5">
    <location>
        <begin position="122"/>
        <end position="321"/>
    </location>
</feature>
<dbReference type="EMBL" id="JADOUF010000001">
    <property type="protein sequence ID" value="MBG6136398.1"/>
    <property type="molecule type" value="Genomic_DNA"/>
</dbReference>
<keyword evidence="7" id="KW-1185">Reference proteome</keyword>
<sequence>MAHLLVVESWVGAMSRLLPRSIAEAGHEFTFLTRDLDHYLRSWHGPGQHPLLGAKAVLTAETNDPATVLAAVETAHRHTPFDGVLSSCDYYLETAATLARHLGLPGCDPAAVHRTHRKHLARGAMADAGMPTPNFATALRWQEAVRGAEDIGYPVVVKPVDLCAGMYVRRADDEAQLRAAFDALAGFPVNARGQARDATVLLEEYLDGPEVSVETVTVDGETTVVGVTDKTITGEDSFVEAGHAFPAPVPAEHRDAAIRTALHALVALGVDLAVAHTEIKLTPRGPYVVEVNLRPAGNSITELVRRVTGIDLPGAYLDVVRGVAPDLAVRDTGIGGAAIRFVVPERTGRVLAVRGADRPADADVVEWQIDATAGGDLVATGDNNGYAGRVMTVAGTPREAAALAAELVAGIGIDYA</sequence>
<dbReference type="GO" id="GO:0016874">
    <property type="term" value="F:ligase activity"/>
    <property type="evidence" value="ECO:0007669"/>
    <property type="project" value="UniProtKB-KW"/>
</dbReference>
<accession>A0A8J7G9S6</accession>
<evidence type="ECO:0000259" key="5">
    <source>
        <dbReference type="PROSITE" id="PS50975"/>
    </source>
</evidence>
<evidence type="ECO:0000256" key="1">
    <source>
        <dbReference type="ARBA" id="ARBA00022598"/>
    </source>
</evidence>
<keyword evidence="6" id="KW-0456">Lyase</keyword>
<dbReference type="PANTHER" id="PTHR43585:SF2">
    <property type="entry name" value="ATP-GRASP ENZYME FSQD"/>
    <property type="match status" value="1"/>
</dbReference>
<comment type="caution">
    <text evidence="6">The sequence shown here is derived from an EMBL/GenBank/DDBJ whole genome shotgun (WGS) entry which is preliminary data.</text>
</comment>
<dbReference type="GO" id="GO:0005524">
    <property type="term" value="F:ATP binding"/>
    <property type="evidence" value="ECO:0007669"/>
    <property type="project" value="UniProtKB-UniRule"/>
</dbReference>
<dbReference type="RefSeq" id="WP_197003379.1">
    <property type="nucleotide sequence ID" value="NZ_BONS01000015.1"/>
</dbReference>
<dbReference type="Pfam" id="PF18603">
    <property type="entry name" value="LAL_C2"/>
    <property type="match status" value="1"/>
</dbReference>
<keyword evidence="1" id="KW-0436">Ligase</keyword>